<dbReference type="Proteomes" id="UP000218811">
    <property type="component" value="Unassembled WGS sequence"/>
</dbReference>
<protein>
    <submittedName>
        <fullName evidence="2">Uncharacterized protein</fullName>
    </submittedName>
</protein>
<keyword evidence="3" id="KW-1185">Reference proteome</keyword>
<gene>
    <name evidence="2" type="ORF">WOLCODRAFT_150708</name>
</gene>
<organism evidence="2 3">
    <name type="scientific">Wolfiporia cocos (strain MD-104)</name>
    <name type="common">Brown rot fungus</name>
    <dbReference type="NCBI Taxonomy" id="742152"/>
    <lineage>
        <taxon>Eukaryota</taxon>
        <taxon>Fungi</taxon>
        <taxon>Dikarya</taxon>
        <taxon>Basidiomycota</taxon>
        <taxon>Agaricomycotina</taxon>
        <taxon>Agaricomycetes</taxon>
        <taxon>Polyporales</taxon>
        <taxon>Phaeolaceae</taxon>
        <taxon>Wolfiporia</taxon>
    </lineage>
</organism>
<feature type="compositionally biased region" description="Basic and acidic residues" evidence="1">
    <location>
        <begin position="51"/>
        <end position="64"/>
    </location>
</feature>
<dbReference type="EMBL" id="KB468113">
    <property type="protein sequence ID" value="PCH40678.1"/>
    <property type="molecule type" value="Genomic_DNA"/>
</dbReference>
<feature type="region of interest" description="Disordered" evidence="1">
    <location>
        <begin position="26"/>
        <end position="90"/>
    </location>
</feature>
<name>A0A2H3JSC6_WOLCO</name>
<evidence type="ECO:0000313" key="2">
    <source>
        <dbReference type="EMBL" id="PCH40678.1"/>
    </source>
</evidence>
<evidence type="ECO:0000256" key="1">
    <source>
        <dbReference type="SAM" id="MobiDB-lite"/>
    </source>
</evidence>
<dbReference type="AlphaFoldDB" id="A0A2H3JSC6"/>
<proteinExistence type="predicted"/>
<feature type="compositionally biased region" description="Acidic residues" evidence="1">
    <location>
        <begin position="39"/>
        <end position="50"/>
    </location>
</feature>
<accession>A0A2H3JSC6</accession>
<evidence type="ECO:0000313" key="3">
    <source>
        <dbReference type="Proteomes" id="UP000218811"/>
    </source>
</evidence>
<sequence>MHSNLEYARKLDAGEITSWKKHKDVGKKCSCTGKKEGQDSGEADECDKEEEEGKNGAEDKDKDHQHSKHHYISMHSEPKSSKFVNSDNSA</sequence>
<reference evidence="2 3" key="1">
    <citation type="journal article" date="2012" name="Science">
        <title>The Paleozoic origin of enzymatic lignin decomposition reconstructed from 31 fungal genomes.</title>
        <authorList>
            <person name="Floudas D."/>
            <person name="Binder M."/>
            <person name="Riley R."/>
            <person name="Barry K."/>
            <person name="Blanchette R.A."/>
            <person name="Henrissat B."/>
            <person name="Martinez A.T."/>
            <person name="Otillar R."/>
            <person name="Spatafora J.W."/>
            <person name="Yadav J.S."/>
            <person name="Aerts A."/>
            <person name="Benoit I."/>
            <person name="Boyd A."/>
            <person name="Carlson A."/>
            <person name="Copeland A."/>
            <person name="Coutinho P.M."/>
            <person name="de Vries R.P."/>
            <person name="Ferreira P."/>
            <person name="Findley K."/>
            <person name="Foster B."/>
            <person name="Gaskell J."/>
            <person name="Glotzer D."/>
            <person name="Gorecki P."/>
            <person name="Heitman J."/>
            <person name="Hesse C."/>
            <person name="Hori C."/>
            <person name="Igarashi K."/>
            <person name="Jurgens J.A."/>
            <person name="Kallen N."/>
            <person name="Kersten P."/>
            <person name="Kohler A."/>
            <person name="Kuees U."/>
            <person name="Kumar T.K.A."/>
            <person name="Kuo A."/>
            <person name="LaButti K."/>
            <person name="Larrondo L.F."/>
            <person name="Lindquist E."/>
            <person name="Ling A."/>
            <person name="Lombard V."/>
            <person name="Lucas S."/>
            <person name="Lundell T."/>
            <person name="Martin R."/>
            <person name="McLaughlin D.J."/>
            <person name="Morgenstern I."/>
            <person name="Morin E."/>
            <person name="Murat C."/>
            <person name="Nagy L.G."/>
            <person name="Nolan M."/>
            <person name="Ohm R.A."/>
            <person name="Patyshakuliyeva A."/>
            <person name="Rokas A."/>
            <person name="Ruiz-Duenas F.J."/>
            <person name="Sabat G."/>
            <person name="Salamov A."/>
            <person name="Samejima M."/>
            <person name="Schmutz J."/>
            <person name="Slot J.C."/>
            <person name="St John F."/>
            <person name="Stenlid J."/>
            <person name="Sun H."/>
            <person name="Sun S."/>
            <person name="Syed K."/>
            <person name="Tsang A."/>
            <person name="Wiebenga A."/>
            <person name="Young D."/>
            <person name="Pisabarro A."/>
            <person name="Eastwood D.C."/>
            <person name="Martin F."/>
            <person name="Cullen D."/>
            <person name="Grigoriev I.V."/>
            <person name="Hibbett D.S."/>
        </authorList>
    </citation>
    <scope>NUCLEOTIDE SEQUENCE [LARGE SCALE GENOMIC DNA]</scope>
    <source>
        <strain evidence="2 3">MD-104</strain>
    </source>
</reference>